<dbReference type="NCBIfam" id="TIGR01182">
    <property type="entry name" value="eda"/>
    <property type="match status" value="1"/>
</dbReference>
<dbReference type="EC" id="4.1.3.16" evidence="6"/>
<dbReference type="RefSeq" id="WP_304121229.1">
    <property type="nucleotide sequence ID" value="NZ_DYZA01000068.1"/>
</dbReference>
<evidence type="ECO:0000256" key="1">
    <source>
        <dbReference type="ARBA" id="ARBA00004761"/>
    </source>
</evidence>
<comment type="pathway">
    <text evidence="1">Carbohydrate acid metabolism.</text>
</comment>
<dbReference type="GO" id="GO:0008675">
    <property type="term" value="F:2-dehydro-3-deoxy-phosphogluconate aldolase activity"/>
    <property type="evidence" value="ECO:0007669"/>
    <property type="project" value="UniProtKB-EC"/>
</dbReference>
<dbReference type="EMBL" id="DYZA01000068">
    <property type="protein sequence ID" value="HJD96718.1"/>
    <property type="molecule type" value="Genomic_DNA"/>
</dbReference>
<name>A0A921AVW3_9BACT</name>
<dbReference type="Pfam" id="PF01081">
    <property type="entry name" value="Aldolase"/>
    <property type="match status" value="1"/>
</dbReference>
<dbReference type="EC" id="4.1.2.14" evidence="6"/>
<dbReference type="SUPFAM" id="SSF51569">
    <property type="entry name" value="Aldolase"/>
    <property type="match status" value="1"/>
</dbReference>
<dbReference type="GO" id="GO:0008700">
    <property type="term" value="F:(R,S)-4-hydroxy-2-oxoglutarate aldolase activity"/>
    <property type="evidence" value="ECO:0007669"/>
    <property type="project" value="UniProtKB-EC"/>
</dbReference>
<comment type="subunit">
    <text evidence="3">Homotrimer.</text>
</comment>
<keyword evidence="5" id="KW-0119">Carbohydrate metabolism</keyword>
<dbReference type="PANTHER" id="PTHR30246">
    <property type="entry name" value="2-KETO-3-DEOXY-6-PHOSPHOGLUCONATE ALDOLASE"/>
    <property type="match status" value="1"/>
</dbReference>
<comment type="caution">
    <text evidence="6">The sequence shown here is derived from an EMBL/GenBank/DDBJ whole genome shotgun (WGS) entry which is preliminary data.</text>
</comment>
<evidence type="ECO:0000256" key="2">
    <source>
        <dbReference type="ARBA" id="ARBA00006906"/>
    </source>
</evidence>
<dbReference type="Gene3D" id="3.20.20.70">
    <property type="entry name" value="Aldolase class I"/>
    <property type="match status" value="1"/>
</dbReference>
<organism evidence="6 7">
    <name type="scientific">Mailhella massiliensis</name>
    <dbReference type="NCBI Taxonomy" id="1903261"/>
    <lineage>
        <taxon>Bacteria</taxon>
        <taxon>Pseudomonadati</taxon>
        <taxon>Thermodesulfobacteriota</taxon>
        <taxon>Desulfovibrionia</taxon>
        <taxon>Desulfovibrionales</taxon>
        <taxon>Desulfovibrionaceae</taxon>
        <taxon>Mailhella</taxon>
    </lineage>
</organism>
<reference evidence="6" key="2">
    <citation type="submission" date="2021-09" db="EMBL/GenBank/DDBJ databases">
        <authorList>
            <person name="Gilroy R."/>
        </authorList>
    </citation>
    <scope>NUCLEOTIDE SEQUENCE</scope>
    <source>
        <strain evidence="6">ChiGjej2B2-19336</strain>
    </source>
</reference>
<dbReference type="InterPro" id="IPR013785">
    <property type="entry name" value="Aldolase_TIM"/>
</dbReference>
<comment type="similarity">
    <text evidence="2">Belongs to the KHG/KDPG aldolase family.</text>
</comment>
<dbReference type="PANTHER" id="PTHR30246:SF1">
    <property type="entry name" value="2-DEHYDRO-3-DEOXY-6-PHOSPHOGALACTONATE ALDOLASE-RELATED"/>
    <property type="match status" value="1"/>
</dbReference>
<evidence type="ECO:0000313" key="6">
    <source>
        <dbReference type="EMBL" id="HJD96718.1"/>
    </source>
</evidence>
<dbReference type="AlphaFoldDB" id="A0A921AVW3"/>
<evidence type="ECO:0000313" key="7">
    <source>
        <dbReference type="Proteomes" id="UP000698963"/>
    </source>
</evidence>
<proteinExistence type="inferred from homology"/>
<evidence type="ECO:0000256" key="3">
    <source>
        <dbReference type="ARBA" id="ARBA00011233"/>
    </source>
</evidence>
<keyword evidence="4 6" id="KW-0456">Lyase</keyword>
<gene>
    <name evidence="6" type="primary">eda</name>
    <name evidence="6" type="ORF">K8W16_03615</name>
</gene>
<sequence>MSESDIKELIYKYGLVPVVAVDVREHAVPLAKALCEGELEIAEVTFRTDCAAEAIADITAALPDMLVGAGTVLSVEQAQKALDAGAKFIVTPGFDEAVVKFCQEKGVLVIPGCATPSDVQKAVACGLDVVKFFPAEAAGGLKMINSLASVYKGVRFLPTGGITPDKFSAYLLNPNVIAVGASCVAPAALVEAGDFDAVRKLARDAMFAVLNFNFCHMGINCYSDEEGYKNLFALADMFNLVMGDTPSSSYVGREVEITKIPFKVRGPHGHLGYYTDNLERAVFYLEKKGIEFDHEHVKPYKGKMYVIYLKEQIAGFAVHIEERNDHNPPAWEHRDVIKARIGWKD</sequence>
<dbReference type="InterPro" id="IPR000887">
    <property type="entry name" value="Aldlse_KDPG_KHG"/>
</dbReference>
<reference evidence="6" key="1">
    <citation type="journal article" date="2021" name="PeerJ">
        <title>Extensive microbial diversity within the chicken gut microbiome revealed by metagenomics and culture.</title>
        <authorList>
            <person name="Gilroy R."/>
            <person name="Ravi A."/>
            <person name="Getino M."/>
            <person name="Pursley I."/>
            <person name="Horton D.L."/>
            <person name="Alikhan N.F."/>
            <person name="Baker D."/>
            <person name="Gharbi K."/>
            <person name="Hall N."/>
            <person name="Watson M."/>
            <person name="Adriaenssens E.M."/>
            <person name="Foster-Nyarko E."/>
            <person name="Jarju S."/>
            <person name="Secka A."/>
            <person name="Antonio M."/>
            <person name="Oren A."/>
            <person name="Chaudhuri R.R."/>
            <person name="La Ragione R."/>
            <person name="Hildebrand F."/>
            <person name="Pallen M.J."/>
        </authorList>
    </citation>
    <scope>NUCLEOTIDE SEQUENCE</scope>
    <source>
        <strain evidence="6">ChiGjej2B2-19336</strain>
    </source>
</reference>
<evidence type="ECO:0000256" key="4">
    <source>
        <dbReference type="ARBA" id="ARBA00023239"/>
    </source>
</evidence>
<dbReference type="CDD" id="cd00452">
    <property type="entry name" value="KDPG_aldolase"/>
    <property type="match status" value="1"/>
</dbReference>
<evidence type="ECO:0000256" key="5">
    <source>
        <dbReference type="ARBA" id="ARBA00023277"/>
    </source>
</evidence>
<protein>
    <submittedName>
        <fullName evidence="6">Bifunctional 4-hydroxy-2-oxoglutarate aldolase/2-dehydro-3-deoxy-phosphogluconate aldolase</fullName>
        <ecNumber evidence="6">4.1.2.14</ecNumber>
        <ecNumber evidence="6">4.1.3.16</ecNumber>
    </submittedName>
</protein>
<dbReference type="PROSITE" id="PS00160">
    <property type="entry name" value="ALDOLASE_KDPG_KHG_2"/>
    <property type="match status" value="1"/>
</dbReference>
<dbReference type="InterPro" id="IPR031338">
    <property type="entry name" value="KDPG/KHG_AS_2"/>
</dbReference>
<accession>A0A921AVW3</accession>
<dbReference type="Proteomes" id="UP000698963">
    <property type="component" value="Unassembled WGS sequence"/>
</dbReference>